<dbReference type="SUPFAM" id="SSF53474">
    <property type="entry name" value="alpha/beta-Hydrolases"/>
    <property type="match status" value="1"/>
</dbReference>
<reference evidence="3" key="1">
    <citation type="journal article" date="2019" name="Int. J. Syst. Evol. Microbiol.">
        <title>The Global Catalogue of Microorganisms (GCM) 10K type strain sequencing project: providing services to taxonomists for standard genome sequencing and annotation.</title>
        <authorList>
            <consortium name="The Broad Institute Genomics Platform"/>
            <consortium name="The Broad Institute Genome Sequencing Center for Infectious Disease"/>
            <person name="Wu L."/>
            <person name="Ma J."/>
        </authorList>
    </citation>
    <scope>NUCLEOTIDE SEQUENCE [LARGE SCALE GENOMIC DNA]</scope>
    <source>
        <strain evidence="3">CGMCC 1.7693</strain>
    </source>
</reference>
<gene>
    <name evidence="2" type="ORF">GCM10011346_19700</name>
</gene>
<dbReference type="RefSeq" id="WP_188734263.1">
    <property type="nucleotide sequence ID" value="NZ_BMLW01000005.1"/>
</dbReference>
<dbReference type="PANTHER" id="PTHR43433">
    <property type="entry name" value="HYDROLASE, ALPHA/BETA FOLD FAMILY PROTEIN"/>
    <property type="match status" value="1"/>
</dbReference>
<dbReference type="EMBL" id="BMLW01000005">
    <property type="protein sequence ID" value="GGP10665.1"/>
    <property type="molecule type" value="Genomic_DNA"/>
</dbReference>
<name>A0ABQ2NU94_9BACI</name>
<evidence type="ECO:0000259" key="1">
    <source>
        <dbReference type="Pfam" id="PF00561"/>
    </source>
</evidence>
<accession>A0ABQ2NU94</accession>
<dbReference type="PANTHER" id="PTHR43433:SF5">
    <property type="entry name" value="AB HYDROLASE-1 DOMAIN-CONTAINING PROTEIN"/>
    <property type="match status" value="1"/>
</dbReference>
<dbReference type="InterPro" id="IPR029058">
    <property type="entry name" value="AB_hydrolase_fold"/>
</dbReference>
<evidence type="ECO:0000313" key="3">
    <source>
        <dbReference type="Proteomes" id="UP000641206"/>
    </source>
</evidence>
<dbReference type="GO" id="GO:0016787">
    <property type="term" value="F:hydrolase activity"/>
    <property type="evidence" value="ECO:0007669"/>
    <property type="project" value="UniProtKB-KW"/>
</dbReference>
<dbReference type="InterPro" id="IPR050471">
    <property type="entry name" value="AB_hydrolase"/>
</dbReference>
<dbReference type="Gene3D" id="3.40.50.1820">
    <property type="entry name" value="alpha/beta hydrolase"/>
    <property type="match status" value="1"/>
</dbReference>
<dbReference type="Pfam" id="PF00561">
    <property type="entry name" value="Abhydrolase_1"/>
    <property type="match status" value="1"/>
</dbReference>
<feature type="domain" description="AB hydrolase-1" evidence="1">
    <location>
        <begin position="28"/>
        <end position="147"/>
    </location>
</feature>
<proteinExistence type="predicted"/>
<evidence type="ECO:0000313" key="2">
    <source>
        <dbReference type="EMBL" id="GGP10665.1"/>
    </source>
</evidence>
<keyword evidence="2" id="KW-0378">Hydrolase</keyword>
<dbReference type="PRINTS" id="PR00111">
    <property type="entry name" value="ABHYDROLASE"/>
</dbReference>
<dbReference type="InterPro" id="IPR000073">
    <property type="entry name" value="AB_hydrolase_1"/>
</dbReference>
<protein>
    <submittedName>
        <fullName evidence="2">Alpha/beta hydrolase</fullName>
    </submittedName>
</protein>
<dbReference type="Proteomes" id="UP000641206">
    <property type="component" value="Unassembled WGS sequence"/>
</dbReference>
<organism evidence="2 3">
    <name type="scientific">Oceanobacillus neutriphilus</name>
    <dbReference type="NCBI Taxonomy" id="531815"/>
    <lineage>
        <taxon>Bacteria</taxon>
        <taxon>Bacillati</taxon>
        <taxon>Bacillota</taxon>
        <taxon>Bacilli</taxon>
        <taxon>Bacillales</taxon>
        <taxon>Bacillaceae</taxon>
        <taxon>Oceanobacillus</taxon>
    </lineage>
</organism>
<keyword evidence="3" id="KW-1185">Reference proteome</keyword>
<comment type="caution">
    <text evidence="2">The sequence shown here is derived from an EMBL/GenBank/DDBJ whole genome shotgun (WGS) entry which is preliminary data.</text>
</comment>
<sequence>MTESEVIQGFAENNGVELYYETRGHGEPLICVSGGGGDAGFFTKLANYLKDSFTVITYDRRGYSRSTRPQANNFNIQDHVADIKAVLHANGYERACIVGNSAGAIIALETAVRMPEIIKKVIIHEPPVVNVLQNRKKYLRLMTKTYNIGLRYGSNLASNWFNFSLSLPFSVFKHIPKDFQERMTQYKNNEQLIFIELLGLSRYVPDYKKIMDHNVDIYLASGKRTMKKKKYYGVTSPIIAKNLKCPFIVFPGHHLSFLDQTELWGNKLKQTLLD</sequence>